<keyword evidence="1" id="KW-0472">Membrane</keyword>
<gene>
    <name evidence="2" type="ORF">SRB5_68650</name>
</gene>
<feature type="transmembrane region" description="Helical" evidence="1">
    <location>
        <begin position="225"/>
        <end position="243"/>
    </location>
</feature>
<dbReference type="OrthoDB" id="4302326at2"/>
<dbReference type="AlphaFoldDB" id="A0A7K0CTI3"/>
<feature type="transmembrane region" description="Helical" evidence="1">
    <location>
        <begin position="87"/>
        <end position="107"/>
    </location>
</feature>
<keyword evidence="3" id="KW-1185">Reference proteome</keyword>
<feature type="transmembrane region" description="Helical" evidence="1">
    <location>
        <begin position="173"/>
        <end position="195"/>
    </location>
</feature>
<feature type="transmembrane region" description="Helical" evidence="1">
    <location>
        <begin position="63"/>
        <end position="80"/>
    </location>
</feature>
<evidence type="ECO:0000313" key="2">
    <source>
        <dbReference type="EMBL" id="MQY16663.1"/>
    </source>
</evidence>
<dbReference type="RefSeq" id="WP_153457553.1">
    <property type="nucleotide sequence ID" value="NZ_WEGJ01000064.1"/>
</dbReference>
<proteinExistence type="predicted"/>
<evidence type="ECO:0000256" key="1">
    <source>
        <dbReference type="SAM" id="Phobius"/>
    </source>
</evidence>
<comment type="caution">
    <text evidence="2">The sequence shown here is derived from an EMBL/GenBank/DDBJ whole genome shotgun (WGS) entry which is preliminary data.</text>
</comment>
<name>A0A7K0CTI3_9ACTN</name>
<feature type="transmembrane region" description="Helical" evidence="1">
    <location>
        <begin position="12"/>
        <end position="31"/>
    </location>
</feature>
<reference evidence="2 3" key="1">
    <citation type="submission" date="2019-10" db="EMBL/GenBank/DDBJ databases">
        <title>Streptomyces smaragdinus sp. nov. and Streptomyces fabii sp. nov., isolated from the gut of fungus growing-termite Macrotermes natalensis.</title>
        <authorList>
            <person name="Schwitalla J."/>
            <person name="Benndorf R."/>
            <person name="Martin K."/>
            <person name="De Beer W."/>
            <person name="Kaster A.-K."/>
            <person name="Vollmers J."/>
            <person name="Poulsen M."/>
            <person name="Beemelmanns C."/>
        </authorList>
    </citation>
    <scope>NUCLEOTIDE SEQUENCE [LARGE SCALE GENOMIC DNA]</scope>
    <source>
        <strain evidence="2 3">RB5</strain>
    </source>
</reference>
<evidence type="ECO:0000313" key="3">
    <source>
        <dbReference type="Proteomes" id="UP000466345"/>
    </source>
</evidence>
<protein>
    <submittedName>
        <fullName evidence="2">Uncharacterized protein</fullName>
    </submittedName>
</protein>
<feature type="transmembrane region" description="Helical" evidence="1">
    <location>
        <begin position="127"/>
        <end position="147"/>
    </location>
</feature>
<dbReference type="Proteomes" id="UP000466345">
    <property type="component" value="Unassembled WGS sequence"/>
</dbReference>
<organism evidence="2 3">
    <name type="scientific">Streptomyces smaragdinus</name>
    <dbReference type="NCBI Taxonomy" id="2585196"/>
    <lineage>
        <taxon>Bacteria</taxon>
        <taxon>Bacillati</taxon>
        <taxon>Actinomycetota</taxon>
        <taxon>Actinomycetes</taxon>
        <taxon>Kitasatosporales</taxon>
        <taxon>Streptomycetaceae</taxon>
        <taxon>Streptomyces</taxon>
    </lineage>
</organism>
<sequence length="333" mass="34534">MVDGHILGRGARWFGSFACALLALLSLVWIGRDLTVTGSLPDLWWSWTGLPADRPDGVLVSSLYDPVLVVVYAVAAATAIRSSAAAGILGCAAVVTVALRVPGLWALNEDWLRAPGGLDSELRNQALLSAGAAATLATVLLISVAAARRPADADTGYGLLSPEERPPPAPGDAAAFVASFFLWVAAVGIGGWTVYDAVDTGWSAYWHQLTGEGTLGSLLQPPPAYGKWFTVGLCLTAAVGALLRAPLSRPMGMTASALVLGLGGADTARQLRAKVFEDFGALPTDRALSVITALVLLLAGFAALWALAGRAPEDPMAQPLTGWRESGSAPPNW</sequence>
<feature type="transmembrane region" description="Helical" evidence="1">
    <location>
        <begin position="287"/>
        <end position="308"/>
    </location>
</feature>
<dbReference type="EMBL" id="WEGJ01000064">
    <property type="protein sequence ID" value="MQY16663.1"/>
    <property type="molecule type" value="Genomic_DNA"/>
</dbReference>
<keyword evidence="1" id="KW-1133">Transmembrane helix</keyword>
<keyword evidence="1" id="KW-0812">Transmembrane</keyword>
<accession>A0A7K0CTI3</accession>